<accession>A0A484LQU4</accession>
<dbReference type="InterPro" id="IPR018289">
    <property type="entry name" value="MULE_transposase_dom"/>
</dbReference>
<protein>
    <recommendedName>
        <fullName evidence="1">MULE transposase domain-containing protein</fullName>
    </recommendedName>
</protein>
<sequence length="327" mass="38099">MWIILSFEAKHNHAVVTPNKAHFVPTGQAVEESGQHVIELFKDHGIPIGKVATLFGKGRFSKPNCYNHMRDVRSKILEVGDAQGVLEYCESQVELDPRFFYRMQIDDEGKMSNFFCVDARSRMAYKIFGDVIVFDTTYRTNMYEMPLAPFTGVDNHKKNILFGCALVMDEQQDTFEWLFRTWLEAMEGKEPISIITDQDKAISNAIHVVFPSVRHRFCIWHILKKFQEKLPPAYNKSKEFKNEMQAIIRRSLSESHFIEQWSEIIKKYDLLENSWLKKLFDMKKEWVPVFTMDTFFAGMQASQRAESMNSLFSAKVNAGTSLQEFIR</sequence>
<name>A0A484LQU4_9ASTE</name>
<dbReference type="Proteomes" id="UP000595140">
    <property type="component" value="Unassembled WGS sequence"/>
</dbReference>
<dbReference type="Pfam" id="PF10551">
    <property type="entry name" value="MULE"/>
    <property type="match status" value="1"/>
</dbReference>
<dbReference type="PANTHER" id="PTHR47718">
    <property type="entry name" value="OS01G0519700 PROTEIN"/>
    <property type="match status" value="1"/>
</dbReference>
<evidence type="ECO:0000313" key="3">
    <source>
        <dbReference type="Proteomes" id="UP000595140"/>
    </source>
</evidence>
<dbReference type="OrthoDB" id="1647550at2759"/>
<proteinExistence type="predicted"/>
<reference evidence="2 3" key="1">
    <citation type="submission" date="2018-04" db="EMBL/GenBank/DDBJ databases">
        <authorList>
            <person name="Vogel A."/>
        </authorList>
    </citation>
    <scope>NUCLEOTIDE SEQUENCE [LARGE SCALE GENOMIC DNA]</scope>
</reference>
<evidence type="ECO:0000313" key="2">
    <source>
        <dbReference type="EMBL" id="VFQ78664.1"/>
    </source>
</evidence>
<gene>
    <name evidence="2" type="ORF">CCAM_LOCUS20440</name>
</gene>
<dbReference type="AlphaFoldDB" id="A0A484LQU4"/>
<feature type="domain" description="MULE transposase" evidence="1">
    <location>
        <begin position="131"/>
        <end position="225"/>
    </location>
</feature>
<evidence type="ECO:0000259" key="1">
    <source>
        <dbReference type="Pfam" id="PF10551"/>
    </source>
</evidence>
<keyword evidence="3" id="KW-1185">Reference proteome</keyword>
<dbReference type="EMBL" id="OOIL02001822">
    <property type="protein sequence ID" value="VFQ78664.1"/>
    <property type="molecule type" value="Genomic_DNA"/>
</dbReference>
<organism evidence="2 3">
    <name type="scientific">Cuscuta campestris</name>
    <dbReference type="NCBI Taxonomy" id="132261"/>
    <lineage>
        <taxon>Eukaryota</taxon>
        <taxon>Viridiplantae</taxon>
        <taxon>Streptophyta</taxon>
        <taxon>Embryophyta</taxon>
        <taxon>Tracheophyta</taxon>
        <taxon>Spermatophyta</taxon>
        <taxon>Magnoliopsida</taxon>
        <taxon>eudicotyledons</taxon>
        <taxon>Gunneridae</taxon>
        <taxon>Pentapetalae</taxon>
        <taxon>asterids</taxon>
        <taxon>lamiids</taxon>
        <taxon>Solanales</taxon>
        <taxon>Convolvulaceae</taxon>
        <taxon>Cuscuteae</taxon>
        <taxon>Cuscuta</taxon>
        <taxon>Cuscuta subgen. Grammica</taxon>
        <taxon>Cuscuta sect. Cleistogrammica</taxon>
    </lineage>
</organism>